<dbReference type="PANTHER" id="PTHR43000">
    <property type="entry name" value="DTDP-D-GLUCOSE 4,6-DEHYDRATASE-RELATED"/>
    <property type="match status" value="1"/>
</dbReference>
<evidence type="ECO:0000313" key="3">
    <source>
        <dbReference type="EMBL" id="RUQ25791.1"/>
    </source>
</evidence>
<dbReference type="CDD" id="cd08946">
    <property type="entry name" value="SDR_e"/>
    <property type="match status" value="1"/>
</dbReference>
<feature type="domain" description="NAD-dependent epimerase/dehydratase" evidence="2">
    <location>
        <begin position="3"/>
        <end position="246"/>
    </location>
</feature>
<dbReference type="InterPro" id="IPR001509">
    <property type="entry name" value="Epimerase_deHydtase"/>
</dbReference>
<comment type="caution">
    <text evidence="3">The sequence shown here is derived from an EMBL/GenBank/DDBJ whole genome shotgun (WGS) entry which is preliminary data.</text>
</comment>
<protein>
    <submittedName>
        <fullName evidence="3">NAD(P)-dependent oxidoreductase</fullName>
    </submittedName>
</protein>
<proteinExistence type="inferred from homology"/>
<evidence type="ECO:0000313" key="4">
    <source>
        <dbReference type="Proteomes" id="UP000267430"/>
    </source>
</evidence>
<dbReference type="InterPro" id="IPR036291">
    <property type="entry name" value="NAD(P)-bd_dom_sf"/>
</dbReference>
<dbReference type="AlphaFoldDB" id="A0A433HBS5"/>
<dbReference type="Proteomes" id="UP000267430">
    <property type="component" value="Unassembled WGS sequence"/>
</dbReference>
<keyword evidence="4" id="KW-1185">Reference proteome</keyword>
<dbReference type="RefSeq" id="WP_126866865.1">
    <property type="nucleotide sequence ID" value="NZ_JAUSTX010000040.1"/>
</dbReference>
<gene>
    <name evidence="3" type="ORF">ELQ35_19540</name>
</gene>
<name>A0A433HBS5_9BACI</name>
<sequence>MKVLLTGGTGFVGINIAEKLLDEGIDVVIYGLHSLPEEVERAFQKSRGTHVFVQGDILDQNLLDSTIKKYNLTAVIHGAAITPDVEREIKDGRTIVNVNCMGTVEVLEAARKNNIEKFIHLSTQAVYGRTALENDILIEDSSNLKPEELYDITKFAAERIAIRYKQLLDMNIVVARMGDIFGPWEYYSGVRDVMSAPFQVSQLAISAKKALLPRSGYKRWVYSRDIATSLFALLKSDSLKHDVYNVSSRHYWSVEEWCKLLEEKYPSFSYEIVKNPEEANVTFRPDFAPLQIDRLVEDTQYVPPFDLKKSFEDYNEWLEKNSIFLSAK</sequence>
<dbReference type="EMBL" id="RYZZ01000038">
    <property type="protein sequence ID" value="RUQ25791.1"/>
    <property type="molecule type" value="Genomic_DNA"/>
</dbReference>
<reference evidence="3 4" key="1">
    <citation type="submission" date="2018-12" db="EMBL/GenBank/DDBJ databases">
        <title>Bacillus chawlae sp. nov., Bacillus glennii sp. nov., and Bacillus saganii sp. nov. Isolated from the Vehicle Assembly Building at Kennedy Space Center where the Viking Spacecraft were Assembled.</title>
        <authorList>
            <person name="Seuylemezian A."/>
            <person name="Vaishampayan P."/>
        </authorList>
    </citation>
    <scope>NUCLEOTIDE SEQUENCE [LARGE SCALE GENOMIC DNA]</scope>
    <source>
        <strain evidence="3 4">L5</strain>
    </source>
</reference>
<dbReference type="Pfam" id="PF01370">
    <property type="entry name" value="Epimerase"/>
    <property type="match status" value="1"/>
</dbReference>
<dbReference type="Gene3D" id="3.40.50.720">
    <property type="entry name" value="NAD(P)-binding Rossmann-like Domain"/>
    <property type="match status" value="1"/>
</dbReference>
<dbReference type="SUPFAM" id="SSF51735">
    <property type="entry name" value="NAD(P)-binding Rossmann-fold domains"/>
    <property type="match status" value="1"/>
</dbReference>
<accession>A0A433HBS5</accession>
<comment type="similarity">
    <text evidence="1">Belongs to the NAD(P)-dependent epimerase/dehydratase family.</text>
</comment>
<evidence type="ECO:0000256" key="1">
    <source>
        <dbReference type="ARBA" id="ARBA00007637"/>
    </source>
</evidence>
<dbReference type="OrthoDB" id="9811743at2"/>
<organism evidence="3 4">
    <name type="scientific">Peribacillus cavernae</name>
    <dbReference type="NCBI Taxonomy" id="1674310"/>
    <lineage>
        <taxon>Bacteria</taxon>
        <taxon>Bacillati</taxon>
        <taxon>Bacillota</taxon>
        <taxon>Bacilli</taxon>
        <taxon>Bacillales</taxon>
        <taxon>Bacillaceae</taxon>
        <taxon>Peribacillus</taxon>
    </lineage>
</organism>
<evidence type="ECO:0000259" key="2">
    <source>
        <dbReference type="Pfam" id="PF01370"/>
    </source>
</evidence>